<dbReference type="EMBL" id="CAUYUJ010015744">
    <property type="protein sequence ID" value="CAK0857595.1"/>
    <property type="molecule type" value="Genomic_DNA"/>
</dbReference>
<sequence length="1446" mass="159811">MEREQRQFKDAVKKMEDVLAIAEAKLPGFTMQQSAEWDRPPEPTVFSCGSPGIFTADALKTAVAQWFSDARVPINCMRVVGSEAPNERFNIQIEGGAEVGAMGEPTSIIWSPHTIERYNTDYAKYRSQIANMCTTTSTDKNSPAGCGGAAVLAPNSAADAIAALPAEDWPQQWQNIAAPGRARVIHVNSPMSNKSMRIINAYNFDLTATTAAARHAAACWAAEDVENRSFIAIGDFQLNATQTASYFHPAPWQARRPAARHRQHPRQWKDTLDDQMVEVTSEPPTRCDKMTDTATCTVRASASLPPQSVEQLARDFEVHREAASCAEQCFQEVFSGAPPEGLPPSKINTTGDEDDRFLTRLYSELSDLSTLKWEQLTPEFRDELGWFCFAIAATAAALWPFTLGAIRNLALPAPQTKRSGRGSMASDPVLREQAQHLLVLGRVRARGSVAACPDLGLCIEVLEADLEKPRGRSGSRGSSRTRRGGHDGSRTLGGGDERAAEIEAERQEGGREAEAEPKGLGEGRASSRRAGCNYGCGSGDAACRAMGGDLAVAGTIRFIVQALQRPLAEPALTWEAGQPPSSMFAFRSDPPRHGTNVSTGDLARGPPCFADGGKASRARAWNAKWFSARCLVGIWDARPSAGRSTLARDGVLAHPPNRAARPKVGPAARLGTNPLVAASAPTTTSIHDLGKELKRAQQAATLEDDPSHDPLQMWGSSHLVRLAKPGLVSLVNYVRASYGPGINLHWVGFCSRPLLDKADNAAPAADGEDRLRHFLRHSREEGRVRAAGSLDLDARTREGACRQFRYAHQVQWASRQSDDSRTAWNDFSPAPPPVASPRPDSLAAAQADPAPLPPSAFPSPKRSKATELEATGIIRAPMRQNRLDQDIANIMPEFARMLHFMIDDEVSWDFLGIRRDAEPGKHGQRGMFHELPSLWATWTQQVAELSLQDANEWFSVQRPKALMDSIDVEAEPVRVSLFNSQVAEAWDKAERFYGDLLQDFFVQPDKSELHRRVAPRFEAKREAYHRRVEAWTMDKVQAAKDSLVALLNSREMPENPDTLEKRSQVEIEASTEKFALAMAEFSELGRPPRSPFLAVQMPRSAVGLSDALAKDLRHIKSLRELNNTKKIIQEFKVAVDAANKAIQQEIAANSNKLLGNAKLQELRSLADSCWRAFDGSLEPRQWMRGIVQYKAYKAKVQADQLERRIQKFIADNDARLKEHFDRAVQRCTDHYRQQKDMLAMPVDEETLDKSHKALGDKLRDVLNADAAGLSDTKHFAGAMRNLEQELEEGLMHARQKNIKRWKVDADDATRCALRENRAVMAKCGLFCLFNKMPMKHKLTSQRHLLNCLKRSSINMPIKLQHQVFENWYAQDLGAEVAGVSFNFKMGLGAIGLLVLCCVARWNNWGWGKPSPPPMGVWGCGPGGIPPGSGYYQQTFPQAGYYQQTFR</sequence>
<comment type="caution">
    <text evidence="2">The sequence shown here is derived from an EMBL/GenBank/DDBJ whole genome shotgun (WGS) entry which is preliminary data.</text>
</comment>
<feature type="compositionally biased region" description="Basic and acidic residues" evidence="1">
    <location>
        <begin position="484"/>
        <end position="521"/>
    </location>
</feature>
<evidence type="ECO:0000313" key="2">
    <source>
        <dbReference type="EMBL" id="CAK0857595.1"/>
    </source>
</evidence>
<keyword evidence="3" id="KW-1185">Reference proteome</keyword>
<reference evidence="2" key="1">
    <citation type="submission" date="2023-10" db="EMBL/GenBank/DDBJ databases">
        <authorList>
            <person name="Chen Y."/>
            <person name="Shah S."/>
            <person name="Dougan E. K."/>
            <person name="Thang M."/>
            <person name="Chan C."/>
        </authorList>
    </citation>
    <scope>NUCLEOTIDE SEQUENCE [LARGE SCALE GENOMIC DNA]</scope>
</reference>
<feature type="region of interest" description="Disordered" evidence="1">
    <location>
        <begin position="819"/>
        <end position="864"/>
    </location>
</feature>
<dbReference type="Proteomes" id="UP001189429">
    <property type="component" value="Unassembled WGS sequence"/>
</dbReference>
<evidence type="ECO:0000313" key="3">
    <source>
        <dbReference type="Proteomes" id="UP001189429"/>
    </source>
</evidence>
<proteinExistence type="predicted"/>
<organism evidence="2 3">
    <name type="scientific">Prorocentrum cordatum</name>
    <dbReference type="NCBI Taxonomy" id="2364126"/>
    <lineage>
        <taxon>Eukaryota</taxon>
        <taxon>Sar</taxon>
        <taxon>Alveolata</taxon>
        <taxon>Dinophyceae</taxon>
        <taxon>Prorocentrales</taxon>
        <taxon>Prorocentraceae</taxon>
        <taxon>Prorocentrum</taxon>
    </lineage>
</organism>
<evidence type="ECO:0000256" key="1">
    <source>
        <dbReference type="SAM" id="MobiDB-lite"/>
    </source>
</evidence>
<protein>
    <submittedName>
        <fullName evidence="2">Uncharacterized protein</fullName>
    </submittedName>
</protein>
<accession>A0ABN9UDL9</accession>
<gene>
    <name evidence="2" type="ORF">PCOR1329_LOCUS47673</name>
</gene>
<name>A0ABN9UDL9_9DINO</name>
<feature type="compositionally biased region" description="Low complexity" evidence="1">
    <location>
        <begin position="837"/>
        <end position="849"/>
    </location>
</feature>
<feature type="region of interest" description="Disordered" evidence="1">
    <location>
        <begin position="469"/>
        <end position="527"/>
    </location>
</feature>